<proteinExistence type="predicted"/>
<organism evidence="1">
    <name type="scientific">bioreactor metagenome</name>
    <dbReference type="NCBI Taxonomy" id="1076179"/>
    <lineage>
        <taxon>unclassified sequences</taxon>
        <taxon>metagenomes</taxon>
        <taxon>ecological metagenomes</taxon>
    </lineage>
</organism>
<name>A0A645GQ05_9ZZZZ</name>
<evidence type="ECO:0000313" key="1">
    <source>
        <dbReference type="EMBL" id="MPN28755.1"/>
    </source>
</evidence>
<protein>
    <submittedName>
        <fullName evidence="1">Uncharacterized protein</fullName>
    </submittedName>
</protein>
<comment type="caution">
    <text evidence="1">The sequence shown here is derived from an EMBL/GenBank/DDBJ whole genome shotgun (WGS) entry which is preliminary data.</text>
</comment>
<dbReference type="AlphaFoldDB" id="A0A645GQ05"/>
<accession>A0A645GQ05</accession>
<dbReference type="EMBL" id="VSSQ01079152">
    <property type="protein sequence ID" value="MPN28755.1"/>
    <property type="molecule type" value="Genomic_DNA"/>
</dbReference>
<gene>
    <name evidence="1" type="ORF">SDC9_176200</name>
</gene>
<reference evidence="1" key="1">
    <citation type="submission" date="2019-08" db="EMBL/GenBank/DDBJ databases">
        <authorList>
            <person name="Kucharzyk K."/>
            <person name="Murdoch R.W."/>
            <person name="Higgins S."/>
            <person name="Loffler F."/>
        </authorList>
    </citation>
    <scope>NUCLEOTIDE SEQUENCE</scope>
</reference>
<sequence length="95" mass="10421">MRNLDVLGTVKGIVARQHKVLDTDVFAVHRKIIARCIYVFQCNIGAVPQRFLGIWQLHTFQRDIGGSPERLGGLDHAVGDGDASCIPNAGTRCVH</sequence>